<comment type="caution">
    <text evidence="6">The sequence shown here is derived from an EMBL/GenBank/DDBJ whole genome shotgun (WGS) entry which is preliminary data.</text>
</comment>
<feature type="transmembrane region" description="Helical" evidence="5">
    <location>
        <begin position="41"/>
        <end position="58"/>
    </location>
</feature>
<evidence type="ECO:0000256" key="3">
    <source>
        <dbReference type="ARBA" id="ARBA00022989"/>
    </source>
</evidence>
<evidence type="ECO:0000256" key="2">
    <source>
        <dbReference type="ARBA" id="ARBA00022692"/>
    </source>
</evidence>
<protein>
    <recommendedName>
        <fullName evidence="8">MtN3 and saliva related transmembrane protein</fullName>
    </recommendedName>
</protein>
<evidence type="ECO:0000256" key="4">
    <source>
        <dbReference type="ARBA" id="ARBA00023136"/>
    </source>
</evidence>
<keyword evidence="3 5" id="KW-1133">Transmembrane helix</keyword>
<evidence type="ECO:0000313" key="6">
    <source>
        <dbReference type="EMBL" id="GGK30611.1"/>
    </source>
</evidence>
<dbReference type="NCBIfam" id="NF037968">
    <property type="entry name" value="SemiSWEET_2"/>
    <property type="match status" value="1"/>
</dbReference>
<name>A0A917Q644_9HYPH</name>
<evidence type="ECO:0000256" key="1">
    <source>
        <dbReference type="ARBA" id="ARBA00004141"/>
    </source>
</evidence>
<dbReference type="AlphaFoldDB" id="A0A917Q644"/>
<dbReference type="Proteomes" id="UP000600449">
    <property type="component" value="Unassembled WGS sequence"/>
</dbReference>
<sequence length="100" mass="11159">MEAYLPTLIGTVAGMCSTASFLPQVWKSWREGDTGAISKRMYVVTVSAFSLWIAYGLLIWSLPIIIFNALSLVLSGSVLVMKLRNLRRRRRRTAGAEARP</sequence>
<dbReference type="GO" id="GO:0051119">
    <property type="term" value="F:sugar transmembrane transporter activity"/>
    <property type="evidence" value="ECO:0007669"/>
    <property type="project" value="InterPro"/>
</dbReference>
<reference evidence="6 7" key="1">
    <citation type="journal article" date="2014" name="Int. J. Syst. Evol. Microbiol.">
        <title>Complete genome sequence of Corynebacterium casei LMG S-19264T (=DSM 44701T), isolated from a smear-ripened cheese.</title>
        <authorList>
            <consortium name="US DOE Joint Genome Institute (JGI-PGF)"/>
            <person name="Walter F."/>
            <person name="Albersmeier A."/>
            <person name="Kalinowski J."/>
            <person name="Ruckert C."/>
        </authorList>
    </citation>
    <scope>NUCLEOTIDE SEQUENCE [LARGE SCALE GENOMIC DNA]</scope>
    <source>
        <strain evidence="6 7">CGMCC 1.9161</strain>
    </source>
</reference>
<feature type="transmembrane region" description="Helical" evidence="5">
    <location>
        <begin position="64"/>
        <end position="83"/>
    </location>
</feature>
<dbReference type="Gene3D" id="1.20.1280.290">
    <property type="match status" value="1"/>
</dbReference>
<evidence type="ECO:0000313" key="7">
    <source>
        <dbReference type="Proteomes" id="UP000600449"/>
    </source>
</evidence>
<feature type="transmembrane region" description="Helical" evidence="5">
    <location>
        <begin position="6"/>
        <end position="29"/>
    </location>
</feature>
<gene>
    <name evidence="6" type="ORF">GCM10011322_16430</name>
</gene>
<evidence type="ECO:0008006" key="8">
    <source>
        <dbReference type="Google" id="ProtNLM"/>
    </source>
</evidence>
<accession>A0A917Q644</accession>
<keyword evidence="7" id="KW-1185">Reference proteome</keyword>
<dbReference type="InterPro" id="IPR006603">
    <property type="entry name" value="PQ-loop_rpt"/>
</dbReference>
<dbReference type="GO" id="GO:0016020">
    <property type="term" value="C:membrane"/>
    <property type="evidence" value="ECO:0007669"/>
    <property type="project" value="UniProtKB-SubCell"/>
</dbReference>
<organism evidence="6 7">
    <name type="scientific">Salinarimonas ramus</name>
    <dbReference type="NCBI Taxonomy" id="690164"/>
    <lineage>
        <taxon>Bacteria</taxon>
        <taxon>Pseudomonadati</taxon>
        <taxon>Pseudomonadota</taxon>
        <taxon>Alphaproteobacteria</taxon>
        <taxon>Hyphomicrobiales</taxon>
        <taxon>Salinarimonadaceae</taxon>
        <taxon>Salinarimonas</taxon>
    </lineage>
</organism>
<keyword evidence="4 5" id="KW-0472">Membrane</keyword>
<keyword evidence="2 5" id="KW-0812">Transmembrane</keyword>
<dbReference type="InterPro" id="IPR047662">
    <property type="entry name" value="SemiSWEET"/>
</dbReference>
<dbReference type="Pfam" id="PF04193">
    <property type="entry name" value="PQ-loop"/>
    <property type="match status" value="1"/>
</dbReference>
<dbReference type="RefSeq" id="WP_188911534.1">
    <property type="nucleotide sequence ID" value="NZ_BMMF01000004.1"/>
</dbReference>
<evidence type="ECO:0000256" key="5">
    <source>
        <dbReference type="SAM" id="Phobius"/>
    </source>
</evidence>
<proteinExistence type="predicted"/>
<comment type="subcellular location">
    <subcellularLocation>
        <location evidence="1">Membrane</location>
        <topology evidence="1">Multi-pass membrane protein</topology>
    </subcellularLocation>
</comment>
<dbReference type="EMBL" id="BMMF01000004">
    <property type="protein sequence ID" value="GGK30611.1"/>
    <property type="molecule type" value="Genomic_DNA"/>
</dbReference>